<dbReference type="RefSeq" id="YP_009801863.1">
    <property type="nucleotide sequence ID" value="NC_047976.1"/>
</dbReference>
<dbReference type="Proteomes" id="UP000246726">
    <property type="component" value="Segment"/>
</dbReference>
<organism evidence="1 2">
    <name type="scientific">Microbacterium phage Paschalis</name>
    <dbReference type="NCBI Taxonomy" id="2992928"/>
    <lineage>
        <taxon>Viruses</taxon>
        <taxon>Duplodnaviria</taxon>
        <taxon>Heunggongvirae</taxon>
        <taxon>Uroviricota</taxon>
        <taxon>Caudoviricetes</taxon>
        <taxon>Hodgkinviridae</taxon>
        <taxon>Quhwahvirus</taxon>
        <taxon>Quhwahvirus paschalis</taxon>
    </lineage>
</organism>
<proteinExistence type="predicted"/>
<keyword evidence="2" id="KW-1185">Reference proteome</keyword>
<gene>
    <name evidence="1" type="primary">16</name>
    <name evidence="1" type="ORF">SEA_PASCHALIS_16</name>
</gene>
<name>A0A2U8UP46_9CAUD</name>
<protein>
    <submittedName>
        <fullName evidence="1">Uncharacterized protein</fullName>
    </submittedName>
</protein>
<evidence type="ECO:0000313" key="2">
    <source>
        <dbReference type="Proteomes" id="UP000246726"/>
    </source>
</evidence>
<accession>A0A2U8UP46</accession>
<dbReference type="EMBL" id="MH155873">
    <property type="protein sequence ID" value="AWN05509.1"/>
    <property type="molecule type" value="Genomic_DNA"/>
</dbReference>
<sequence>MTKGIPPVPDSPAGSYAWCTECAWKNDSDRCEALARAHGESFFHVVHVFEPSTVEG</sequence>
<reference evidence="1 2" key="1">
    <citation type="submission" date="2018-04" db="EMBL/GenBank/DDBJ databases">
        <authorList>
            <person name="Paschalis M.I."/>
            <person name="Cheong D.K."/>
            <person name="Petit-Frere T."/>
            <person name="Stoner K.N."/>
            <person name="Veracka M."/>
            <person name="Ewers R.M."/>
            <person name="Maciver D.B."/>
            <person name="Santiago X."/>
            <person name="Nichols C.D."/>
            <person name="Scaff D.S."/>
            <person name="Osorio S.M."/>
            <person name="Mercado F.J."/>
            <person name="Tamondong K.G."/>
            <person name="Lee J."/>
            <person name="Nicholson R.L."/>
            <person name="Antonucci M.K."/>
            <person name="Anger G.K."/>
            <person name="Washington J.M."/>
            <person name="Garlena R.A."/>
            <person name="Russell D.A."/>
            <person name="Pope W.H."/>
            <person name="Jacobs-Sera D."/>
            <person name="Hendrix R.W."/>
            <person name="Hatfull G.F."/>
        </authorList>
    </citation>
    <scope>NUCLEOTIDE SEQUENCE [LARGE SCALE GENOMIC DNA]</scope>
</reference>
<dbReference type="GeneID" id="54992391"/>
<evidence type="ECO:0000313" key="1">
    <source>
        <dbReference type="EMBL" id="AWN05509.1"/>
    </source>
</evidence>